<evidence type="ECO:0000313" key="7">
    <source>
        <dbReference type="Proteomes" id="UP000435112"/>
    </source>
</evidence>
<dbReference type="Proteomes" id="UP000429607">
    <property type="component" value="Unassembled WGS sequence"/>
</dbReference>
<dbReference type="AlphaFoldDB" id="A0A6A3NHW3"/>
<name>A0A6A3NHW3_9STRA</name>
<dbReference type="EMBL" id="QXFV01000084">
    <property type="protein sequence ID" value="KAE9050365.1"/>
    <property type="molecule type" value="Genomic_DNA"/>
</dbReference>
<gene>
    <name evidence="3" type="ORF">PR001_g2448</name>
    <name evidence="2" type="ORF">PR002_g2470</name>
    <name evidence="4" type="ORF">PR003_g2467</name>
</gene>
<dbReference type="Proteomes" id="UP000435112">
    <property type="component" value="Unassembled WGS sequence"/>
</dbReference>
<dbReference type="Proteomes" id="UP000434957">
    <property type="component" value="Unassembled WGS sequence"/>
</dbReference>
<dbReference type="EMBL" id="QXFU01000084">
    <property type="protein sequence ID" value="KAE9044999.1"/>
    <property type="molecule type" value="Genomic_DNA"/>
</dbReference>
<feature type="signal peptide" evidence="1">
    <location>
        <begin position="1"/>
        <end position="30"/>
    </location>
</feature>
<evidence type="ECO:0000313" key="2">
    <source>
        <dbReference type="EMBL" id="KAE9044999.1"/>
    </source>
</evidence>
<keyword evidence="6" id="KW-1185">Reference proteome</keyword>
<evidence type="ECO:0000313" key="6">
    <source>
        <dbReference type="Proteomes" id="UP000434957"/>
    </source>
</evidence>
<evidence type="ECO:0000313" key="4">
    <source>
        <dbReference type="EMBL" id="KAE9356187.1"/>
    </source>
</evidence>
<protein>
    <recommendedName>
        <fullName evidence="8">Secreted protein</fullName>
    </recommendedName>
</protein>
<sequence>MRGRCHANLALPQLALLNAVFLEIAQKNGGVDLWHGCRDNLPGVARVTRIHCEVWVRGAGAAGYSGCKRLHSEWMKEGPGRCVVVIGLKSTT</sequence>
<feature type="chain" id="PRO_5036380243" description="Secreted protein" evidence="1">
    <location>
        <begin position="31"/>
        <end position="92"/>
    </location>
</feature>
<evidence type="ECO:0000313" key="3">
    <source>
        <dbReference type="EMBL" id="KAE9050365.1"/>
    </source>
</evidence>
<dbReference type="EMBL" id="QXFT01000077">
    <property type="protein sequence ID" value="KAE9356187.1"/>
    <property type="molecule type" value="Genomic_DNA"/>
</dbReference>
<evidence type="ECO:0008006" key="8">
    <source>
        <dbReference type="Google" id="ProtNLM"/>
    </source>
</evidence>
<evidence type="ECO:0000313" key="5">
    <source>
        <dbReference type="Proteomes" id="UP000429607"/>
    </source>
</evidence>
<reference evidence="5 7" key="1">
    <citation type="submission" date="2018-09" db="EMBL/GenBank/DDBJ databases">
        <title>Genomic investigation of the strawberry pathogen Phytophthora fragariae indicates pathogenicity is determined by transcriptional variation in three key races.</title>
        <authorList>
            <person name="Adams T.M."/>
            <person name="Armitage A.D."/>
            <person name="Sobczyk M.K."/>
            <person name="Bates H.J."/>
            <person name="Dunwell J.M."/>
            <person name="Nellist C.F."/>
            <person name="Harrison R.J."/>
        </authorList>
    </citation>
    <scope>NUCLEOTIDE SEQUENCE [LARGE SCALE GENOMIC DNA]</scope>
    <source>
        <strain evidence="3 5">SCRP249</strain>
        <strain evidence="2 7">SCRP324</strain>
        <strain evidence="4 6">SCRP333</strain>
    </source>
</reference>
<proteinExistence type="predicted"/>
<comment type="caution">
    <text evidence="2">The sequence shown here is derived from an EMBL/GenBank/DDBJ whole genome shotgun (WGS) entry which is preliminary data.</text>
</comment>
<accession>A0A6A3NHW3</accession>
<keyword evidence="1" id="KW-0732">Signal</keyword>
<organism evidence="2 7">
    <name type="scientific">Phytophthora rubi</name>
    <dbReference type="NCBI Taxonomy" id="129364"/>
    <lineage>
        <taxon>Eukaryota</taxon>
        <taxon>Sar</taxon>
        <taxon>Stramenopiles</taxon>
        <taxon>Oomycota</taxon>
        <taxon>Peronosporomycetes</taxon>
        <taxon>Peronosporales</taxon>
        <taxon>Peronosporaceae</taxon>
        <taxon>Phytophthora</taxon>
    </lineage>
</organism>
<evidence type="ECO:0000256" key="1">
    <source>
        <dbReference type="SAM" id="SignalP"/>
    </source>
</evidence>